<accession>A0A1E3X9Y6</accession>
<proteinExistence type="predicted"/>
<gene>
    <name evidence="1" type="ORF">SCARUB_02399</name>
</gene>
<name>A0A1E3X9Y6_9BACT</name>
<evidence type="ECO:0000313" key="1">
    <source>
        <dbReference type="EMBL" id="ODS32455.1"/>
    </source>
</evidence>
<dbReference type="Proteomes" id="UP000094056">
    <property type="component" value="Unassembled WGS sequence"/>
</dbReference>
<organism evidence="1 2">
    <name type="scientific">Candidatus Scalindua rubra</name>
    <dbReference type="NCBI Taxonomy" id="1872076"/>
    <lineage>
        <taxon>Bacteria</taxon>
        <taxon>Pseudomonadati</taxon>
        <taxon>Planctomycetota</taxon>
        <taxon>Candidatus Brocadiia</taxon>
        <taxon>Candidatus Brocadiales</taxon>
        <taxon>Candidatus Scalinduaceae</taxon>
        <taxon>Candidatus Scalindua</taxon>
    </lineage>
</organism>
<evidence type="ECO:0000313" key="2">
    <source>
        <dbReference type="Proteomes" id="UP000094056"/>
    </source>
</evidence>
<feature type="non-terminal residue" evidence="1">
    <location>
        <position position="1"/>
    </location>
</feature>
<sequence length="38" mass="4278">FNIIGEKLGEKHDVQAAETAFKICEDLKRIQTMDAVNT</sequence>
<protein>
    <submittedName>
        <fullName evidence="1">Uncharacterized protein</fullName>
    </submittedName>
</protein>
<dbReference type="AlphaFoldDB" id="A0A1E3X9Y6"/>
<reference evidence="1 2" key="1">
    <citation type="submission" date="2016-07" db="EMBL/GenBank/DDBJ databases">
        <title>Draft genome of Scalindua rubra, obtained from a brine-seawater interface in the Red Sea, sheds light on salt adaptation in anammox bacteria.</title>
        <authorList>
            <person name="Speth D.R."/>
            <person name="Lagkouvardos I."/>
            <person name="Wang Y."/>
            <person name="Qian P.-Y."/>
            <person name="Dutilh B.E."/>
            <person name="Jetten M.S."/>
        </authorList>
    </citation>
    <scope>NUCLEOTIDE SEQUENCE [LARGE SCALE GENOMIC DNA]</scope>
    <source>
        <strain evidence="1">BSI-1</strain>
    </source>
</reference>
<comment type="caution">
    <text evidence="1">The sequence shown here is derived from an EMBL/GenBank/DDBJ whole genome shotgun (WGS) entry which is preliminary data.</text>
</comment>
<dbReference type="EMBL" id="MAYW01000061">
    <property type="protein sequence ID" value="ODS32455.1"/>
    <property type="molecule type" value="Genomic_DNA"/>
</dbReference>